<organism evidence="10 11">
    <name type="scientific">Oceanobacillus kimchii</name>
    <dbReference type="NCBI Taxonomy" id="746691"/>
    <lineage>
        <taxon>Bacteria</taxon>
        <taxon>Bacillati</taxon>
        <taxon>Bacillota</taxon>
        <taxon>Bacilli</taxon>
        <taxon>Bacillales</taxon>
        <taxon>Bacillaceae</taxon>
        <taxon>Oceanobacillus</taxon>
    </lineage>
</organism>
<proteinExistence type="inferred from homology"/>
<dbReference type="InterPro" id="IPR023028">
    <property type="entry name" value="Mannitol_1_phos_5_DH"/>
</dbReference>
<dbReference type="Pfam" id="PF01232">
    <property type="entry name" value="Mannitol_dh"/>
    <property type="match status" value="1"/>
</dbReference>
<dbReference type="NCBIfam" id="NF002649">
    <property type="entry name" value="PRK02318.2-1"/>
    <property type="match status" value="1"/>
</dbReference>
<dbReference type="InterPro" id="IPR023027">
    <property type="entry name" value="Mannitol_DH_CS"/>
</dbReference>
<evidence type="ECO:0000259" key="9">
    <source>
        <dbReference type="Pfam" id="PF08125"/>
    </source>
</evidence>
<dbReference type="Gene3D" id="1.10.1040.10">
    <property type="entry name" value="N-(1-d-carboxylethyl)-l-norvaline Dehydrogenase, domain 2"/>
    <property type="match status" value="1"/>
</dbReference>
<evidence type="ECO:0000256" key="4">
    <source>
        <dbReference type="ARBA" id="ARBA00023002"/>
    </source>
</evidence>
<evidence type="ECO:0000313" key="11">
    <source>
        <dbReference type="Proteomes" id="UP001275436"/>
    </source>
</evidence>
<reference evidence="10 11" key="1">
    <citation type="submission" date="2023-02" db="EMBL/GenBank/DDBJ databases">
        <title>Oceanobacillus kimchii IFOP_LL358 isolated form Alexandrium catenella lab strain.</title>
        <authorList>
            <person name="Gajardo G."/>
            <person name="Ueki S."/>
            <person name="Maruyama F."/>
        </authorList>
    </citation>
    <scope>NUCLEOTIDE SEQUENCE [LARGE SCALE GENOMIC DNA]</scope>
    <source>
        <strain evidence="10 11">IFOP_LL358</strain>
    </source>
</reference>
<gene>
    <name evidence="7 10" type="primary">mtlD</name>
    <name evidence="10" type="ORF">MACH08_30480</name>
</gene>
<dbReference type="SUPFAM" id="SSF48179">
    <property type="entry name" value="6-phosphogluconate dehydrogenase C-terminal domain-like"/>
    <property type="match status" value="1"/>
</dbReference>
<dbReference type="HAMAP" id="MF_00196">
    <property type="entry name" value="Mannitol_dehydrog"/>
    <property type="match status" value="1"/>
</dbReference>
<keyword evidence="4 7" id="KW-0560">Oxidoreductase</keyword>
<evidence type="ECO:0000259" key="8">
    <source>
        <dbReference type="Pfam" id="PF01232"/>
    </source>
</evidence>
<feature type="binding site" evidence="7">
    <location>
        <begin position="4"/>
        <end position="15"/>
    </location>
    <ligand>
        <name>NAD(+)</name>
        <dbReference type="ChEBI" id="CHEBI:57540"/>
    </ligand>
</feature>
<dbReference type="EC" id="1.1.1.17" evidence="2 7"/>
<evidence type="ECO:0000256" key="7">
    <source>
        <dbReference type="HAMAP-Rule" id="MF_00196"/>
    </source>
</evidence>
<dbReference type="InterPro" id="IPR008927">
    <property type="entry name" value="6-PGluconate_DH-like_C_sf"/>
</dbReference>
<dbReference type="Proteomes" id="UP001275436">
    <property type="component" value="Unassembled WGS sequence"/>
</dbReference>
<dbReference type="InterPro" id="IPR013118">
    <property type="entry name" value="Mannitol_DH_C"/>
</dbReference>
<name>A0ABQ5TNW4_9BACI</name>
<dbReference type="EMBL" id="BSKO01000001">
    <property type="protein sequence ID" value="GLO67264.1"/>
    <property type="molecule type" value="Genomic_DNA"/>
</dbReference>
<keyword evidence="11" id="KW-1185">Reference proteome</keyword>
<comment type="caution">
    <text evidence="10">The sequence shown here is derived from an EMBL/GenBank/DDBJ whole genome shotgun (WGS) entry which is preliminary data.</text>
</comment>
<protein>
    <recommendedName>
        <fullName evidence="3 7">Mannitol-1-phosphate 5-dehydrogenase</fullName>
        <ecNumber evidence="2 7">1.1.1.17</ecNumber>
    </recommendedName>
</protein>
<evidence type="ECO:0000256" key="5">
    <source>
        <dbReference type="ARBA" id="ARBA00023027"/>
    </source>
</evidence>
<evidence type="ECO:0000256" key="3">
    <source>
        <dbReference type="ARBA" id="ARBA00016219"/>
    </source>
</evidence>
<evidence type="ECO:0000256" key="2">
    <source>
        <dbReference type="ARBA" id="ARBA00012939"/>
    </source>
</evidence>
<evidence type="ECO:0000313" key="10">
    <source>
        <dbReference type="EMBL" id="GLO67264.1"/>
    </source>
</evidence>
<accession>A0ABQ5TNW4</accession>
<dbReference type="NCBIfam" id="NF002646">
    <property type="entry name" value="PRK02318.1-2"/>
    <property type="match status" value="1"/>
</dbReference>
<evidence type="ECO:0000256" key="6">
    <source>
        <dbReference type="ARBA" id="ARBA00048615"/>
    </source>
</evidence>
<dbReference type="SUPFAM" id="SSF51735">
    <property type="entry name" value="NAD(P)-binding Rossmann-fold domains"/>
    <property type="match status" value="1"/>
</dbReference>
<dbReference type="PROSITE" id="PS00974">
    <property type="entry name" value="MANNITOL_DHGENASE"/>
    <property type="match status" value="1"/>
</dbReference>
<feature type="domain" description="Mannitol dehydrogenase C-terminal" evidence="9">
    <location>
        <begin position="204"/>
        <end position="351"/>
    </location>
</feature>
<comment type="catalytic activity">
    <reaction evidence="6 7">
        <text>D-mannitol 1-phosphate + NAD(+) = beta-D-fructose 6-phosphate + NADH + H(+)</text>
        <dbReference type="Rhea" id="RHEA:19661"/>
        <dbReference type="ChEBI" id="CHEBI:15378"/>
        <dbReference type="ChEBI" id="CHEBI:57540"/>
        <dbReference type="ChEBI" id="CHEBI:57634"/>
        <dbReference type="ChEBI" id="CHEBI:57945"/>
        <dbReference type="ChEBI" id="CHEBI:61381"/>
        <dbReference type="EC" id="1.1.1.17"/>
    </reaction>
</comment>
<dbReference type="InterPro" id="IPR036291">
    <property type="entry name" value="NAD(P)-bd_dom_sf"/>
</dbReference>
<keyword evidence="5 7" id="KW-0520">NAD</keyword>
<dbReference type="NCBIfam" id="NF002647">
    <property type="entry name" value="PRK02318.1-3"/>
    <property type="match status" value="1"/>
</dbReference>
<dbReference type="InterPro" id="IPR000669">
    <property type="entry name" value="Mannitol_DH"/>
</dbReference>
<dbReference type="PANTHER" id="PTHR30524">
    <property type="entry name" value="MANNITOL-1-PHOSPHATE 5-DEHYDROGENASE"/>
    <property type="match status" value="1"/>
</dbReference>
<dbReference type="InterPro" id="IPR013328">
    <property type="entry name" value="6PGD_dom2"/>
</dbReference>
<dbReference type="RefSeq" id="WP_215064563.1">
    <property type="nucleotide sequence ID" value="NZ_BSKO01000001.1"/>
</dbReference>
<feature type="domain" description="Mannitol dehydrogenase N-terminal" evidence="8">
    <location>
        <begin position="3"/>
        <end position="197"/>
    </location>
</feature>
<comment type="similarity">
    <text evidence="1 7">Belongs to the mannitol dehydrogenase family.</text>
</comment>
<dbReference type="Gene3D" id="3.40.50.720">
    <property type="entry name" value="NAD(P)-binding Rossmann-like Domain"/>
    <property type="match status" value="1"/>
</dbReference>
<dbReference type="NCBIfam" id="NF002652">
    <property type="entry name" value="PRK02318.2-5"/>
    <property type="match status" value="1"/>
</dbReference>
<sequence>MKTAVHFGAGNIGRGFIGLLLDQSDYQTIFIDVNSRVIEEINKQKSYHVYLAGEEKQELTVSHIIGINSVEEPDAVTKAIVKADVVTTAVGPTILPIIAKVISKGLQERAKQNKRPLNIIACENMVGGSSLLKEHVYESIEANEVGDFEKLYGFPNAAVDRIVPNQTNQNILDVMVEPYYEWVVEKKAIVDELPSITGITYVDDLAPYIERKLFTVNTGHAIPAYVGTYLGYDTIVEAMKDSLIDNTIHGALSESGEALIQAYGFNRETHQEYVDKIIQRFKNPYISDDVKRVARGPIRKLSAKDRLVKPALMYIEYTGRTPVYLAKTIAAALLFNNEDDGEALELQKKITNTSYQEAFVEVSGCDVDSILTKSVMEQLRLLQDKK</sequence>
<dbReference type="PRINTS" id="PR00084">
    <property type="entry name" value="MTLDHDRGNASE"/>
</dbReference>
<evidence type="ECO:0000256" key="1">
    <source>
        <dbReference type="ARBA" id="ARBA00006541"/>
    </source>
</evidence>
<dbReference type="InterPro" id="IPR013131">
    <property type="entry name" value="Mannitol_DH_N"/>
</dbReference>
<dbReference type="PANTHER" id="PTHR30524:SF0">
    <property type="entry name" value="ALTRONATE OXIDOREDUCTASE-RELATED"/>
    <property type="match status" value="1"/>
</dbReference>
<dbReference type="Pfam" id="PF08125">
    <property type="entry name" value="Mannitol_dh_C"/>
    <property type="match status" value="1"/>
</dbReference>